<keyword evidence="1" id="KW-0396">Initiation factor</keyword>
<dbReference type="GO" id="GO:0003676">
    <property type="term" value="F:nucleic acid binding"/>
    <property type="evidence" value="ECO:0007669"/>
    <property type="project" value="InterPro"/>
</dbReference>
<dbReference type="SMART" id="SM00490">
    <property type="entry name" value="HELICc"/>
    <property type="match status" value="1"/>
</dbReference>
<dbReference type="Pfam" id="PF00270">
    <property type="entry name" value="DEAD"/>
    <property type="match status" value="1"/>
</dbReference>
<keyword evidence="4 12" id="KW-0347">Helicase</keyword>
<dbReference type="SUPFAM" id="SSF52540">
    <property type="entry name" value="P-loop containing nucleoside triphosphate hydrolases"/>
    <property type="match status" value="1"/>
</dbReference>
<feature type="short sequence motif" description="Q motif" evidence="7">
    <location>
        <begin position="40"/>
        <end position="68"/>
    </location>
</feature>
<dbReference type="Pfam" id="PF00271">
    <property type="entry name" value="Helicase_C"/>
    <property type="match status" value="1"/>
</dbReference>
<gene>
    <name evidence="12" type="ORF">BSAL_29455</name>
</gene>
<evidence type="ECO:0000256" key="1">
    <source>
        <dbReference type="ARBA" id="ARBA00022540"/>
    </source>
</evidence>
<dbReference type="GO" id="GO:0003724">
    <property type="term" value="F:RNA helicase activity"/>
    <property type="evidence" value="ECO:0007669"/>
    <property type="project" value="InterPro"/>
</dbReference>
<evidence type="ECO:0000256" key="4">
    <source>
        <dbReference type="ARBA" id="ARBA00022806"/>
    </source>
</evidence>
<dbReference type="GO" id="GO:0005524">
    <property type="term" value="F:ATP binding"/>
    <property type="evidence" value="ECO:0007669"/>
    <property type="project" value="UniProtKB-KW"/>
</dbReference>
<organism evidence="12 13">
    <name type="scientific">Bodo saltans</name>
    <name type="common">Flagellated protozoan</name>
    <dbReference type="NCBI Taxonomy" id="75058"/>
    <lineage>
        <taxon>Eukaryota</taxon>
        <taxon>Discoba</taxon>
        <taxon>Euglenozoa</taxon>
        <taxon>Kinetoplastea</taxon>
        <taxon>Metakinetoplastina</taxon>
        <taxon>Eubodonida</taxon>
        <taxon>Bodonidae</taxon>
        <taxon>Bodo</taxon>
    </lineage>
</organism>
<dbReference type="OrthoDB" id="10265785at2759"/>
<keyword evidence="3" id="KW-0378">Hydrolase</keyword>
<evidence type="ECO:0000313" key="12">
    <source>
        <dbReference type="EMBL" id="CUG90958.1"/>
    </source>
</evidence>
<dbReference type="AlphaFoldDB" id="A0A0S4JLD7"/>
<evidence type="ECO:0000256" key="5">
    <source>
        <dbReference type="ARBA" id="ARBA00022840"/>
    </source>
</evidence>
<dbReference type="GO" id="GO:0005829">
    <property type="term" value="C:cytosol"/>
    <property type="evidence" value="ECO:0007669"/>
    <property type="project" value="TreeGrafter"/>
</dbReference>
<reference evidence="13" key="1">
    <citation type="submission" date="2015-09" db="EMBL/GenBank/DDBJ databases">
        <authorList>
            <consortium name="Pathogen Informatics"/>
        </authorList>
    </citation>
    <scope>NUCLEOTIDE SEQUENCE [LARGE SCALE GENOMIC DNA]</scope>
    <source>
        <strain evidence="13">Lake Konstanz</strain>
    </source>
</reference>
<dbReference type="PROSITE" id="PS51195">
    <property type="entry name" value="Q_MOTIF"/>
    <property type="match status" value="1"/>
</dbReference>
<evidence type="ECO:0000259" key="9">
    <source>
        <dbReference type="PROSITE" id="PS51192"/>
    </source>
</evidence>
<dbReference type="InterPro" id="IPR011545">
    <property type="entry name" value="DEAD/DEAH_box_helicase_dom"/>
</dbReference>
<evidence type="ECO:0000259" key="10">
    <source>
        <dbReference type="PROSITE" id="PS51194"/>
    </source>
</evidence>
<dbReference type="InterPro" id="IPR050079">
    <property type="entry name" value="DEAD_box_RNA_helicase"/>
</dbReference>
<sequence length="439" mass="49789">MSDAATDLAAFEDPIDSRPNTNQAAFGVTIGSNHSAVALGGFQDFCLRTELLNAIRENGFEHPSEVQHQALPTAILGTDILAQAKSGMGKTAVFVFALLEQLEKVADDQKPHVQAVIVVHARELAYQIEHEIKRFNRYLPHCTTAVFFGGIPEDEDIKRIKKETPAIVVGTPGRLSSLIQRKALDLSRVKHFVVDEFDRCLEDAKMRRDVQNVFVKTPQQKQVLMFSATMTDELKTVALKFMVNPTMVSVDRHAKLTLHGLAQYFVNLTEGQKLRRLCDVLDVVDFNQCIIFVSSVERSEALNKQLQAMKFPSSAMHSRMEQTERLRIYESCKKNETRIVVSTDLFGRGVDIDRINLVVQFDMASDPDSYLHRVGRAGRFGTKGVTIAFLTEEEKEIKRENRKYTDTGIMKEVQERFEMQVKELTDLKEQLDQSQYMNQ</sequence>
<dbReference type="VEuPathDB" id="TriTrypDB:BSAL_29455"/>
<dbReference type="PROSITE" id="PS51192">
    <property type="entry name" value="HELICASE_ATP_BIND_1"/>
    <property type="match status" value="1"/>
</dbReference>
<dbReference type="Gene3D" id="3.40.50.300">
    <property type="entry name" value="P-loop containing nucleotide triphosphate hydrolases"/>
    <property type="match status" value="2"/>
</dbReference>
<evidence type="ECO:0000256" key="3">
    <source>
        <dbReference type="ARBA" id="ARBA00022801"/>
    </source>
</evidence>
<keyword evidence="8" id="KW-0175">Coiled coil</keyword>
<keyword evidence="6" id="KW-0648">Protein biosynthesis</keyword>
<proteinExistence type="predicted"/>
<accession>A0A0S4JLD7</accession>
<feature type="domain" description="Helicase C-terminal" evidence="10">
    <location>
        <begin position="276"/>
        <end position="425"/>
    </location>
</feature>
<evidence type="ECO:0000256" key="2">
    <source>
        <dbReference type="ARBA" id="ARBA00022741"/>
    </source>
</evidence>
<dbReference type="GO" id="GO:0016787">
    <property type="term" value="F:hydrolase activity"/>
    <property type="evidence" value="ECO:0007669"/>
    <property type="project" value="UniProtKB-KW"/>
</dbReference>
<dbReference type="CDD" id="cd17950">
    <property type="entry name" value="DEADc_DDX39"/>
    <property type="match status" value="1"/>
</dbReference>
<dbReference type="EMBL" id="CYKH01001880">
    <property type="protein sequence ID" value="CUG90958.1"/>
    <property type="molecule type" value="Genomic_DNA"/>
</dbReference>
<protein>
    <submittedName>
        <fullName evidence="12">ATP-dependent DEAD/DEAH box RNA helicase, putative</fullName>
    </submittedName>
</protein>
<evidence type="ECO:0000256" key="7">
    <source>
        <dbReference type="PROSITE-ProRule" id="PRU00552"/>
    </source>
</evidence>
<dbReference type="OMA" id="YAHVEPK"/>
<feature type="domain" description="DEAD-box RNA helicase Q" evidence="11">
    <location>
        <begin position="40"/>
        <end position="68"/>
    </location>
</feature>
<dbReference type="Proteomes" id="UP000051952">
    <property type="component" value="Unassembled WGS sequence"/>
</dbReference>
<dbReference type="InterPro" id="IPR014014">
    <property type="entry name" value="RNA_helicase_DEAD_Q_motif"/>
</dbReference>
<dbReference type="InterPro" id="IPR001650">
    <property type="entry name" value="Helicase_C-like"/>
</dbReference>
<keyword evidence="13" id="KW-1185">Reference proteome</keyword>
<dbReference type="InterPro" id="IPR027417">
    <property type="entry name" value="P-loop_NTPase"/>
</dbReference>
<evidence type="ECO:0000256" key="6">
    <source>
        <dbReference type="ARBA" id="ARBA00022917"/>
    </source>
</evidence>
<name>A0A0S4JLD7_BODSA</name>
<keyword evidence="2" id="KW-0547">Nucleotide-binding</keyword>
<dbReference type="PANTHER" id="PTHR47959">
    <property type="entry name" value="ATP-DEPENDENT RNA HELICASE RHLE-RELATED"/>
    <property type="match status" value="1"/>
</dbReference>
<dbReference type="GO" id="GO:0003743">
    <property type="term" value="F:translation initiation factor activity"/>
    <property type="evidence" value="ECO:0007669"/>
    <property type="project" value="UniProtKB-KW"/>
</dbReference>
<keyword evidence="5" id="KW-0067">ATP-binding</keyword>
<evidence type="ECO:0000256" key="8">
    <source>
        <dbReference type="SAM" id="Coils"/>
    </source>
</evidence>
<dbReference type="InterPro" id="IPR014001">
    <property type="entry name" value="Helicase_ATP-bd"/>
</dbReference>
<dbReference type="PANTHER" id="PTHR47959:SF1">
    <property type="entry name" value="ATP-DEPENDENT RNA HELICASE DBPA"/>
    <property type="match status" value="1"/>
</dbReference>
<dbReference type="CDD" id="cd18787">
    <property type="entry name" value="SF2_C_DEAD"/>
    <property type="match status" value="1"/>
</dbReference>
<feature type="coiled-coil region" evidence="8">
    <location>
        <begin position="387"/>
        <end position="434"/>
    </location>
</feature>
<evidence type="ECO:0000259" key="11">
    <source>
        <dbReference type="PROSITE" id="PS51195"/>
    </source>
</evidence>
<dbReference type="SMART" id="SM00487">
    <property type="entry name" value="DEXDc"/>
    <property type="match status" value="1"/>
</dbReference>
<dbReference type="PROSITE" id="PS51194">
    <property type="entry name" value="HELICASE_CTER"/>
    <property type="match status" value="1"/>
</dbReference>
<evidence type="ECO:0000313" key="13">
    <source>
        <dbReference type="Proteomes" id="UP000051952"/>
    </source>
</evidence>
<feature type="domain" description="Helicase ATP-binding" evidence="9">
    <location>
        <begin position="71"/>
        <end position="248"/>
    </location>
</feature>